<feature type="domain" description="PRC-barrel" evidence="1">
    <location>
        <begin position="94"/>
        <end position="163"/>
    </location>
</feature>
<evidence type="ECO:0000259" key="1">
    <source>
        <dbReference type="Pfam" id="PF05239"/>
    </source>
</evidence>
<gene>
    <name evidence="2" type="ORF">BG53_04815</name>
</gene>
<dbReference type="EMBL" id="JFHU01000168">
    <property type="protein sequence ID" value="EXX87097.1"/>
    <property type="molecule type" value="Genomic_DNA"/>
</dbReference>
<accession>A0A9W5RZP5</accession>
<dbReference type="InterPro" id="IPR027275">
    <property type="entry name" value="PRC-brl_dom"/>
</dbReference>
<dbReference type="InterPro" id="IPR011033">
    <property type="entry name" value="PRC_barrel-like_sf"/>
</dbReference>
<comment type="caution">
    <text evidence="2">The sequence shown here is derived from an EMBL/GenBank/DDBJ whole genome shotgun (WGS) entry which is preliminary data.</text>
</comment>
<name>A0A9W5RZP5_9BACL</name>
<protein>
    <submittedName>
        <fullName evidence="2">Photosystem reaction center subunit H</fullName>
    </submittedName>
</protein>
<organism evidence="2 3">
    <name type="scientific">Paenibacillus darwinianus</name>
    <dbReference type="NCBI Taxonomy" id="1380763"/>
    <lineage>
        <taxon>Bacteria</taxon>
        <taxon>Bacillati</taxon>
        <taxon>Bacillota</taxon>
        <taxon>Bacilli</taxon>
        <taxon>Bacillales</taxon>
        <taxon>Paenibacillaceae</taxon>
        <taxon>Paenibacillus</taxon>
    </lineage>
</organism>
<keyword evidence="3" id="KW-1185">Reference proteome</keyword>
<dbReference type="Proteomes" id="UP000053750">
    <property type="component" value="Unassembled WGS sequence"/>
</dbReference>
<evidence type="ECO:0000313" key="2">
    <source>
        <dbReference type="EMBL" id="EXX87097.1"/>
    </source>
</evidence>
<feature type="domain" description="PRC-barrel" evidence="1">
    <location>
        <begin position="2"/>
        <end position="69"/>
    </location>
</feature>
<dbReference type="Gene3D" id="2.30.30.240">
    <property type="entry name" value="PRC-barrel domain"/>
    <property type="match status" value="2"/>
</dbReference>
<dbReference type="Pfam" id="PF05239">
    <property type="entry name" value="PRC"/>
    <property type="match status" value="2"/>
</dbReference>
<proteinExistence type="predicted"/>
<dbReference type="AlphaFoldDB" id="A0A9W5RZP5"/>
<sequence length="178" mass="20002">MYKLQSMIGLPVIDARTGRSAGKVLDVWFDEHWSPSGIVLKARRWWLSTFYEAVRWEHVQACGKDVVLISGKEAVCRLKSAEVGRAFHTGLVRMKDLPVVTEEGRQLGRVSDVYFQENSGTPILGFELTDGFVSDLLEGRKWLRAPGEPVQVTLGDDAIVVPARCEEDLEKIVTETER</sequence>
<dbReference type="OrthoDB" id="1707618at2"/>
<dbReference type="RefSeq" id="WP_036581752.1">
    <property type="nucleotide sequence ID" value="NZ_KK082137.1"/>
</dbReference>
<dbReference type="SUPFAM" id="SSF50346">
    <property type="entry name" value="PRC-barrel domain"/>
    <property type="match status" value="2"/>
</dbReference>
<evidence type="ECO:0000313" key="3">
    <source>
        <dbReference type="Proteomes" id="UP000053750"/>
    </source>
</evidence>
<reference evidence="2 3" key="1">
    <citation type="submission" date="2014-02" db="EMBL/GenBank/DDBJ databases">
        <title>Genome sequence of Paenibacillus darwinianus reveals adaptive mechanisms for survival in Antarctic soils.</title>
        <authorList>
            <person name="Dsouza M."/>
            <person name="Taylor M.W."/>
            <person name="Turner S.J."/>
            <person name="Aislabie J."/>
        </authorList>
    </citation>
    <scope>NUCLEOTIDE SEQUENCE [LARGE SCALE GENOMIC DNA]</scope>
    <source>
        <strain evidence="2 3">CE1</strain>
    </source>
</reference>